<dbReference type="SUPFAM" id="SSF55797">
    <property type="entry name" value="PR-1-like"/>
    <property type="match status" value="2"/>
</dbReference>
<evidence type="ECO:0000256" key="1">
    <source>
        <dbReference type="ARBA" id="ARBA00009923"/>
    </source>
</evidence>
<dbReference type="Proteomes" id="UP000283530">
    <property type="component" value="Unassembled WGS sequence"/>
</dbReference>
<reference evidence="5 6" key="1">
    <citation type="journal article" date="2019" name="Nat. Plants">
        <title>Stout camphor tree genome fills gaps in understanding of flowering plant genome evolution.</title>
        <authorList>
            <person name="Chaw S.M."/>
            <person name="Liu Y.C."/>
            <person name="Wu Y.W."/>
            <person name="Wang H.Y."/>
            <person name="Lin C.I."/>
            <person name="Wu C.S."/>
            <person name="Ke H.M."/>
            <person name="Chang L.Y."/>
            <person name="Hsu C.Y."/>
            <person name="Yang H.T."/>
            <person name="Sudianto E."/>
            <person name="Hsu M.H."/>
            <person name="Wu K.P."/>
            <person name="Wang L.N."/>
            <person name="Leebens-Mack J.H."/>
            <person name="Tsai I.J."/>
        </authorList>
    </citation>
    <scope>NUCLEOTIDE SEQUENCE [LARGE SCALE GENOMIC DNA]</scope>
    <source>
        <strain evidence="6">cv. Chaw 1501</strain>
        <tissue evidence="5">Young leaves</tissue>
    </source>
</reference>
<evidence type="ECO:0000313" key="5">
    <source>
        <dbReference type="EMBL" id="RWR73978.1"/>
    </source>
</evidence>
<dbReference type="Pfam" id="PF00188">
    <property type="entry name" value="CAP"/>
    <property type="match status" value="2"/>
</dbReference>
<dbReference type="InterPro" id="IPR014044">
    <property type="entry name" value="CAP_dom"/>
</dbReference>
<dbReference type="AlphaFoldDB" id="A0A443N639"/>
<dbReference type="SMART" id="SM00198">
    <property type="entry name" value="SCP"/>
    <property type="match status" value="2"/>
</dbReference>
<protein>
    <submittedName>
        <fullName evidence="5">Pathogenesis-related protein 1</fullName>
    </submittedName>
</protein>
<dbReference type="Gene3D" id="3.40.33.10">
    <property type="entry name" value="CAP"/>
    <property type="match status" value="2"/>
</dbReference>
<evidence type="ECO:0000256" key="3">
    <source>
        <dbReference type="ARBA" id="ARBA00023157"/>
    </source>
</evidence>
<dbReference type="InterPro" id="IPR001283">
    <property type="entry name" value="CRISP-related"/>
</dbReference>
<dbReference type="CDD" id="cd05381">
    <property type="entry name" value="CAP_PR-1"/>
    <property type="match status" value="2"/>
</dbReference>
<dbReference type="InterPro" id="IPR035940">
    <property type="entry name" value="CAP_sf"/>
</dbReference>
<dbReference type="EMBL" id="QPKB01000001">
    <property type="protein sequence ID" value="RWR73978.1"/>
    <property type="molecule type" value="Genomic_DNA"/>
</dbReference>
<dbReference type="GO" id="GO:0098542">
    <property type="term" value="P:defense response to other organism"/>
    <property type="evidence" value="ECO:0007669"/>
    <property type="project" value="UniProtKB-ARBA"/>
</dbReference>
<dbReference type="PROSITE" id="PS01010">
    <property type="entry name" value="CRISP_2"/>
    <property type="match status" value="1"/>
</dbReference>
<evidence type="ECO:0000256" key="2">
    <source>
        <dbReference type="ARBA" id="ARBA00022729"/>
    </source>
</evidence>
<feature type="domain" description="SCP" evidence="4">
    <location>
        <begin position="16"/>
        <end position="139"/>
    </location>
</feature>
<dbReference type="STRING" id="337451.A0A443N639"/>
<dbReference type="PANTHER" id="PTHR10334">
    <property type="entry name" value="CYSTEINE-RICH SECRETORY PROTEIN-RELATED"/>
    <property type="match status" value="1"/>
</dbReference>
<name>A0A443N639_9MAGN</name>
<dbReference type="GO" id="GO:0005576">
    <property type="term" value="C:extracellular region"/>
    <property type="evidence" value="ECO:0007669"/>
    <property type="project" value="InterPro"/>
</dbReference>
<keyword evidence="3" id="KW-1015">Disulfide bond</keyword>
<accession>A0A443N639</accession>
<evidence type="ECO:0000259" key="4">
    <source>
        <dbReference type="SMART" id="SM00198"/>
    </source>
</evidence>
<dbReference type="InterPro" id="IPR018244">
    <property type="entry name" value="Allrgn_V5/Tpx1_CS"/>
</dbReference>
<dbReference type="PROSITE" id="PS01009">
    <property type="entry name" value="CRISP_1"/>
    <property type="match status" value="2"/>
</dbReference>
<gene>
    <name evidence="5" type="ORF">CKAN_00228800</name>
</gene>
<feature type="domain" description="SCP" evidence="4">
    <location>
        <begin position="150"/>
        <end position="282"/>
    </location>
</feature>
<dbReference type="OrthoDB" id="337038at2759"/>
<dbReference type="PRINTS" id="PR00837">
    <property type="entry name" value="V5TPXLIKE"/>
</dbReference>
<evidence type="ECO:0000313" key="6">
    <source>
        <dbReference type="Proteomes" id="UP000283530"/>
    </source>
</evidence>
<comment type="caution">
    <text evidence="5">The sequence shown here is derived from an EMBL/GenBank/DDBJ whole genome shotgun (WGS) entry which is preliminary data.</text>
</comment>
<dbReference type="FunFam" id="3.40.33.10:FF:000004">
    <property type="entry name" value="CAP, cysteine-rich secretory protein, antigen 5"/>
    <property type="match status" value="1"/>
</dbReference>
<organism evidence="5 6">
    <name type="scientific">Cinnamomum micranthum f. kanehirae</name>
    <dbReference type="NCBI Taxonomy" id="337451"/>
    <lineage>
        <taxon>Eukaryota</taxon>
        <taxon>Viridiplantae</taxon>
        <taxon>Streptophyta</taxon>
        <taxon>Embryophyta</taxon>
        <taxon>Tracheophyta</taxon>
        <taxon>Spermatophyta</taxon>
        <taxon>Magnoliopsida</taxon>
        <taxon>Magnoliidae</taxon>
        <taxon>Laurales</taxon>
        <taxon>Lauraceae</taxon>
        <taxon>Cinnamomum</taxon>
    </lineage>
</organism>
<dbReference type="FunFam" id="3.40.33.10:FF:000006">
    <property type="entry name" value="Putative pathogenesis-related protein 1"/>
    <property type="match status" value="1"/>
</dbReference>
<keyword evidence="2" id="KW-0732">Signal</keyword>
<sequence>MCVMGLALVHISLAQNNPQDFLDAHNVARNEVGVSPLAWDDDVATYAQIYANKRMADCSLTHSGGQYGENIFEGSGAEYTAIEAVDLWVSEKQDYDYNTNACASGKECGHYTQVVWSNSARLGCARVNCNNVAMMCVMGLALVHISLAQNSPQDFLSAHNAARNQVGVGPLVWDNTVAAYAQDYAKKRMGDCSLTHSNGPYGENLFWGSGAEFTAAQAVNSWVNEKQDYDYNTNTCAAGKQCGHYTQVVWRNSARLGCARVKCNNGAIFITCNYDPRGNIVGQKPY</sequence>
<comment type="similarity">
    <text evidence="1">Belongs to the CRISP family.</text>
</comment>
<proteinExistence type="inferred from homology"/>
<keyword evidence="6" id="KW-1185">Reference proteome</keyword>